<accession>A0A0U2IRJ2</accession>
<dbReference type="AlphaFoldDB" id="A0A0U2IRJ2"/>
<proteinExistence type="inferred from homology"/>
<dbReference type="EC" id="1.1.1.25" evidence="2 8"/>
<dbReference type="EMBL" id="CP011034">
    <property type="protein sequence ID" value="ALS31439.1"/>
    <property type="molecule type" value="Genomic_DNA"/>
</dbReference>
<evidence type="ECO:0000256" key="3">
    <source>
        <dbReference type="ARBA" id="ARBA00022605"/>
    </source>
</evidence>
<feature type="active site" description="Proton acceptor" evidence="8">
    <location>
        <position position="65"/>
    </location>
</feature>
<evidence type="ECO:0000259" key="10">
    <source>
        <dbReference type="Pfam" id="PF08501"/>
    </source>
</evidence>
<comment type="similarity">
    <text evidence="8">Belongs to the shikimate dehydrogenase family.</text>
</comment>
<keyword evidence="5 8" id="KW-0560">Oxidoreductase</keyword>
<evidence type="ECO:0000256" key="8">
    <source>
        <dbReference type="HAMAP-Rule" id="MF_00222"/>
    </source>
</evidence>
<dbReference type="GO" id="GO:0008652">
    <property type="term" value="P:amino acid biosynthetic process"/>
    <property type="evidence" value="ECO:0007669"/>
    <property type="project" value="UniProtKB-KW"/>
</dbReference>
<reference evidence="11 12" key="1">
    <citation type="submission" date="2015-03" db="EMBL/GenBank/DDBJ databases">
        <authorList>
            <person name="Murphy D."/>
        </authorList>
    </citation>
    <scope>NUCLEOTIDE SEQUENCE [LARGE SCALE GENOMIC DNA]</scope>
    <source>
        <strain evidence="11 12">KMM 520</strain>
    </source>
</reference>
<evidence type="ECO:0000313" key="12">
    <source>
        <dbReference type="Proteomes" id="UP000065261"/>
    </source>
</evidence>
<dbReference type="GO" id="GO:0009073">
    <property type="term" value="P:aromatic amino acid family biosynthetic process"/>
    <property type="evidence" value="ECO:0007669"/>
    <property type="project" value="UniProtKB-KW"/>
</dbReference>
<comment type="subunit">
    <text evidence="8">Homodimer.</text>
</comment>
<comment type="caution">
    <text evidence="8">Lacks conserved residue(s) required for the propagation of feature annotation.</text>
</comment>
<dbReference type="SUPFAM" id="SSF51735">
    <property type="entry name" value="NAD(P)-binding Rossmann-fold domains"/>
    <property type="match status" value="1"/>
</dbReference>
<evidence type="ECO:0000256" key="6">
    <source>
        <dbReference type="ARBA" id="ARBA00023141"/>
    </source>
</evidence>
<dbReference type="GO" id="GO:0050661">
    <property type="term" value="F:NADP binding"/>
    <property type="evidence" value="ECO:0007669"/>
    <property type="project" value="InterPro"/>
</dbReference>
<feature type="binding site" evidence="8">
    <location>
        <begin position="14"/>
        <end position="16"/>
    </location>
    <ligand>
        <name>shikimate</name>
        <dbReference type="ChEBI" id="CHEBI:36208"/>
    </ligand>
</feature>
<comment type="pathway">
    <text evidence="1 8">Metabolic intermediate biosynthesis; chorismate biosynthesis; chorismate from D-erythrose 4-phosphate and phosphoenolpyruvate: step 4/7.</text>
</comment>
<keyword evidence="6 8" id="KW-0057">Aromatic amino acid biosynthesis</keyword>
<name>A0A0U2IRJ2_9GAMM</name>
<organism evidence="11">
    <name type="scientific">Pseudoalteromonas translucida KMM 520</name>
    <dbReference type="NCBI Taxonomy" id="1315283"/>
    <lineage>
        <taxon>Bacteria</taxon>
        <taxon>Pseudomonadati</taxon>
        <taxon>Pseudomonadota</taxon>
        <taxon>Gammaproteobacteria</taxon>
        <taxon>Alteromonadales</taxon>
        <taxon>Pseudoalteromonadaceae</taxon>
        <taxon>Pseudoalteromonas</taxon>
    </lineage>
</organism>
<keyword evidence="3 8" id="KW-0028">Amino-acid biosynthesis</keyword>
<dbReference type="InterPro" id="IPR013708">
    <property type="entry name" value="Shikimate_DH-bd_N"/>
</dbReference>
<comment type="function">
    <text evidence="8">Involved in the biosynthesis of the chorismate, which leads to the biosynthesis of aromatic amino acids. Catalyzes the reversible NADPH linked reduction of 3-dehydroshikimate (DHSA) to yield shikimate (SA).</text>
</comment>
<dbReference type="SUPFAM" id="SSF53223">
    <property type="entry name" value="Aminoacid dehydrogenase-like, N-terminal domain"/>
    <property type="match status" value="1"/>
</dbReference>
<feature type="binding site" evidence="8">
    <location>
        <position position="214"/>
    </location>
    <ligand>
        <name>NADP(+)</name>
        <dbReference type="ChEBI" id="CHEBI:58349"/>
    </ligand>
</feature>
<feature type="binding site" evidence="8">
    <location>
        <begin position="126"/>
        <end position="130"/>
    </location>
    <ligand>
        <name>NADP(+)</name>
        <dbReference type="ChEBI" id="CHEBI:58349"/>
    </ligand>
</feature>
<feature type="binding site" evidence="8">
    <location>
        <position position="239"/>
    </location>
    <ligand>
        <name>NADP(+)</name>
        <dbReference type="ChEBI" id="CHEBI:58349"/>
    </ligand>
</feature>
<dbReference type="InterPro" id="IPR006151">
    <property type="entry name" value="Shikm_DH/Glu-tRNA_Rdtase"/>
</dbReference>
<dbReference type="InterPro" id="IPR022893">
    <property type="entry name" value="Shikimate_DH_fam"/>
</dbReference>
<dbReference type="InterPro" id="IPR011342">
    <property type="entry name" value="Shikimate_DH"/>
</dbReference>
<evidence type="ECO:0000313" key="11">
    <source>
        <dbReference type="EMBL" id="ALS31439.1"/>
    </source>
</evidence>
<feature type="binding site" evidence="8">
    <location>
        <position position="246"/>
    </location>
    <ligand>
        <name>shikimate</name>
        <dbReference type="ChEBI" id="CHEBI:36208"/>
    </ligand>
</feature>
<evidence type="ECO:0000256" key="2">
    <source>
        <dbReference type="ARBA" id="ARBA00012962"/>
    </source>
</evidence>
<evidence type="ECO:0000256" key="4">
    <source>
        <dbReference type="ARBA" id="ARBA00022857"/>
    </source>
</evidence>
<dbReference type="NCBIfam" id="TIGR00507">
    <property type="entry name" value="aroE"/>
    <property type="match status" value="1"/>
</dbReference>
<dbReference type="Pfam" id="PF08501">
    <property type="entry name" value="Shikimate_dh_N"/>
    <property type="match status" value="1"/>
</dbReference>
<dbReference type="CDD" id="cd01065">
    <property type="entry name" value="NAD_bind_Shikimate_DH"/>
    <property type="match status" value="1"/>
</dbReference>
<dbReference type="InterPro" id="IPR036291">
    <property type="entry name" value="NAD(P)-bd_dom_sf"/>
</dbReference>
<feature type="domain" description="Quinate/shikimate 5-dehydrogenase/glutamyl-tRNA reductase" evidence="9">
    <location>
        <begin position="116"/>
        <end position="192"/>
    </location>
</feature>
<dbReference type="OrthoDB" id="9776868at2"/>
<dbReference type="Gene3D" id="3.40.50.720">
    <property type="entry name" value="NAD(P)-binding Rossmann-like Domain"/>
    <property type="match status" value="1"/>
</dbReference>
<feature type="binding site" evidence="8">
    <location>
        <begin position="150"/>
        <end position="155"/>
    </location>
    <ligand>
        <name>NADP(+)</name>
        <dbReference type="ChEBI" id="CHEBI:58349"/>
    </ligand>
</feature>
<dbReference type="PANTHER" id="PTHR21089:SF1">
    <property type="entry name" value="BIFUNCTIONAL 3-DEHYDROQUINATE DEHYDRATASE_SHIKIMATE DEHYDROGENASE, CHLOROPLASTIC"/>
    <property type="match status" value="1"/>
</dbReference>
<dbReference type="NCBIfam" id="NF001310">
    <property type="entry name" value="PRK00258.1-2"/>
    <property type="match status" value="1"/>
</dbReference>
<feature type="binding site" evidence="8">
    <location>
        <position position="216"/>
    </location>
    <ligand>
        <name>shikimate</name>
        <dbReference type="ChEBI" id="CHEBI:36208"/>
    </ligand>
</feature>
<protein>
    <recommendedName>
        <fullName evidence="2 8">Shikimate dehydrogenase (NADP(+))</fullName>
        <shortName evidence="8">SDH</shortName>
        <ecNumber evidence="2 8">1.1.1.25</ecNumber>
    </recommendedName>
</protein>
<dbReference type="Proteomes" id="UP000065261">
    <property type="component" value="Chromosome I"/>
</dbReference>
<evidence type="ECO:0000256" key="5">
    <source>
        <dbReference type="ARBA" id="ARBA00023002"/>
    </source>
</evidence>
<dbReference type="Pfam" id="PF01488">
    <property type="entry name" value="Shikimate_DH"/>
    <property type="match status" value="1"/>
</dbReference>
<evidence type="ECO:0000259" key="9">
    <source>
        <dbReference type="Pfam" id="PF01488"/>
    </source>
</evidence>
<evidence type="ECO:0000256" key="7">
    <source>
        <dbReference type="ARBA" id="ARBA00049442"/>
    </source>
</evidence>
<gene>
    <name evidence="8 11" type="primary">aroE</name>
    <name evidence="11" type="ORF">PTRA_a0041</name>
</gene>
<dbReference type="RefSeq" id="WP_058372245.1">
    <property type="nucleotide sequence ID" value="NZ_CP011034.1"/>
</dbReference>
<dbReference type="GO" id="GO:0019632">
    <property type="term" value="P:shikimate metabolic process"/>
    <property type="evidence" value="ECO:0007669"/>
    <property type="project" value="InterPro"/>
</dbReference>
<dbReference type="GO" id="GO:0005829">
    <property type="term" value="C:cytosol"/>
    <property type="evidence" value="ECO:0007669"/>
    <property type="project" value="TreeGrafter"/>
</dbReference>
<feature type="binding site" evidence="8">
    <location>
        <position position="102"/>
    </location>
    <ligand>
        <name>shikimate</name>
        <dbReference type="ChEBI" id="CHEBI:36208"/>
    </ligand>
</feature>
<dbReference type="InterPro" id="IPR046346">
    <property type="entry name" value="Aminoacid_DH-like_N_sf"/>
</dbReference>
<dbReference type="UniPathway" id="UPA00053">
    <property type="reaction ID" value="UER00087"/>
</dbReference>
<dbReference type="HAMAP" id="MF_00222">
    <property type="entry name" value="Shikimate_DH_AroE"/>
    <property type="match status" value="1"/>
</dbReference>
<evidence type="ECO:0000256" key="1">
    <source>
        <dbReference type="ARBA" id="ARBA00004871"/>
    </source>
</evidence>
<dbReference type="PATRIC" id="fig|1315283.4.peg.32"/>
<keyword evidence="4 8" id="KW-0521">NADP</keyword>
<dbReference type="PANTHER" id="PTHR21089">
    <property type="entry name" value="SHIKIMATE DEHYDROGENASE"/>
    <property type="match status" value="1"/>
</dbReference>
<comment type="catalytic activity">
    <reaction evidence="7 8">
        <text>shikimate + NADP(+) = 3-dehydroshikimate + NADPH + H(+)</text>
        <dbReference type="Rhea" id="RHEA:17737"/>
        <dbReference type="ChEBI" id="CHEBI:15378"/>
        <dbReference type="ChEBI" id="CHEBI:16630"/>
        <dbReference type="ChEBI" id="CHEBI:36208"/>
        <dbReference type="ChEBI" id="CHEBI:57783"/>
        <dbReference type="ChEBI" id="CHEBI:58349"/>
        <dbReference type="EC" id="1.1.1.25"/>
    </reaction>
</comment>
<sequence length="274" mass="29767">MDKYAVFGNPIKHSKSPAIHKQFAISLGEQIDYRAILAPIDNFEKTVSNFFAQGGKGANVTMPFKEQAFAMADELTPLAKIVGAVNTLKKQTDGTLLGDNTDGIGFVNDLLANNVSITGKRILIIGAGGAARGVVLPLLDHQPQEVVIVNRTAEKAQNLAKLFAQHGKVSGYGFNNLPENDYALIINSTSSSMNDELPALDQKHITNCEVAYDMFYSLQNTIFMNWVAQYNSNTKLLDGSGMLVGQAAQAYYVWRNKMPAILPVVNALKQGTLT</sequence>
<feature type="binding site" evidence="8">
    <location>
        <position position="61"/>
    </location>
    <ligand>
        <name>shikimate</name>
        <dbReference type="ChEBI" id="CHEBI:36208"/>
    </ligand>
</feature>
<dbReference type="GO" id="GO:0004764">
    <property type="term" value="F:shikimate 3-dehydrogenase (NADP+) activity"/>
    <property type="evidence" value="ECO:0007669"/>
    <property type="project" value="UniProtKB-UniRule"/>
</dbReference>
<dbReference type="Gene3D" id="3.40.50.10860">
    <property type="entry name" value="Leucine Dehydrogenase, chain A, domain 1"/>
    <property type="match status" value="1"/>
</dbReference>
<dbReference type="GO" id="GO:0009423">
    <property type="term" value="P:chorismate biosynthetic process"/>
    <property type="evidence" value="ECO:0007669"/>
    <property type="project" value="UniProtKB-UniRule"/>
</dbReference>
<dbReference type="KEGG" id="ptn:PTRA_a0041"/>
<dbReference type="FunFam" id="3.40.50.10860:FF:000006">
    <property type="entry name" value="Shikimate dehydrogenase (NADP(+))"/>
    <property type="match status" value="1"/>
</dbReference>
<feature type="domain" description="Shikimate dehydrogenase substrate binding N-terminal" evidence="10">
    <location>
        <begin position="6"/>
        <end position="88"/>
    </location>
</feature>
<feature type="binding site" evidence="8">
    <location>
        <position position="86"/>
    </location>
    <ligand>
        <name>shikimate</name>
        <dbReference type="ChEBI" id="CHEBI:36208"/>
    </ligand>
</feature>